<dbReference type="RefSeq" id="WP_187967765.1">
    <property type="nucleotide sequence ID" value="NZ_JACVDC010000151.1"/>
</dbReference>
<dbReference type="InterPro" id="IPR033134">
    <property type="entry name" value="Asp/Glu_racemase_AS_2"/>
</dbReference>
<name>A0A926JW36_9FLAO</name>
<dbReference type="Proteomes" id="UP000653730">
    <property type="component" value="Unassembled WGS sequence"/>
</dbReference>
<dbReference type="NCBIfam" id="TIGR00035">
    <property type="entry name" value="asp_race"/>
    <property type="match status" value="1"/>
</dbReference>
<keyword evidence="2" id="KW-0413">Isomerase</keyword>
<evidence type="ECO:0000313" key="3">
    <source>
        <dbReference type="EMBL" id="MBC9798658.1"/>
    </source>
</evidence>
<dbReference type="InterPro" id="IPR004380">
    <property type="entry name" value="Asp_race"/>
</dbReference>
<reference evidence="3 4" key="1">
    <citation type="submission" date="2020-09" db="EMBL/GenBank/DDBJ databases">
        <title>Sinomicrobium weinanense sp. nov., a halophilic bacteria isolated from saline-alkali soil.</title>
        <authorList>
            <person name="Wu P."/>
            <person name="Ren H."/>
            <person name="Mei Y."/>
            <person name="Liang Y."/>
            <person name="Chen Z."/>
        </authorList>
    </citation>
    <scope>NUCLEOTIDE SEQUENCE [LARGE SCALE GENOMIC DNA]</scope>
    <source>
        <strain evidence="3 4">FJxs</strain>
    </source>
</reference>
<dbReference type="PROSITE" id="PS00923">
    <property type="entry name" value="ASP_GLU_RACEMASE_1"/>
    <property type="match status" value="1"/>
</dbReference>
<dbReference type="EMBL" id="JACVDC010000151">
    <property type="protein sequence ID" value="MBC9798658.1"/>
    <property type="molecule type" value="Genomic_DNA"/>
</dbReference>
<dbReference type="AlphaFoldDB" id="A0A926JW36"/>
<dbReference type="PROSITE" id="PS00924">
    <property type="entry name" value="ASP_GLU_RACEMASE_2"/>
    <property type="match status" value="1"/>
</dbReference>
<proteinExistence type="inferred from homology"/>
<dbReference type="GO" id="GO:0047661">
    <property type="term" value="F:amino-acid racemase activity"/>
    <property type="evidence" value="ECO:0007669"/>
    <property type="project" value="InterPro"/>
</dbReference>
<dbReference type="InterPro" id="IPR001920">
    <property type="entry name" value="Asp/Glu_race"/>
</dbReference>
<accession>A0A926JW36</accession>
<protein>
    <submittedName>
        <fullName evidence="3">Aspartate/glutamate racemase family protein</fullName>
    </submittedName>
</protein>
<evidence type="ECO:0000256" key="2">
    <source>
        <dbReference type="ARBA" id="ARBA00023235"/>
    </source>
</evidence>
<comment type="caution">
    <text evidence="3">The sequence shown here is derived from an EMBL/GenBank/DDBJ whole genome shotgun (WGS) entry which is preliminary data.</text>
</comment>
<dbReference type="PANTHER" id="PTHR21198">
    <property type="entry name" value="GLUTAMATE RACEMASE"/>
    <property type="match status" value="1"/>
</dbReference>
<dbReference type="PANTHER" id="PTHR21198:SF7">
    <property type="entry name" value="ASPARTATE-GLUTAMATE RACEMASE FAMILY"/>
    <property type="match status" value="1"/>
</dbReference>
<evidence type="ECO:0000313" key="4">
    <source>
        <dbReference type="Proteomes" id="UP000653730"/>
    </source>
</evidence>
<keyword evidence="4" id="KW-1185">Reference proteome</keyword>
<evidence type="ECO:0000256" key="1">
    <source>
        <dbReference type="ARBA" id="ARBA00007847"/>
    </source>
</evidence>
<dbReference type="SUPFAM" id="SSF53681">
    <property type="entry name" value="Aspartate/glutamate racemase"/>
    <property type="match status" value="2"/>
</dbReference>
<comment type="similarity">
    <text evidence="1">Belongs to the aspartate/glutamate racemases family.</text>
</comment>
<gene>
    <name evidence="3" type="ORF">IBL28_22015</name>
</gene>
<organism evidence="3 4">
    <name type="scientific">Sinomicrobium weinanense</name>
    <dbReference type="NCBI Taxonomy" id="2842200"/>
    <lineage>
        <taxon>Bacteria</taxon>
        <taxon>Pseudomonadati</taxon>
        <taxon>Bacteroidota</taxon>
        <taxon>Flavobacteriia</taxon>
        <taxon>Flavobacteriales</taxon>
        <taxon>Flavobacteriaceae</taxon>
        <taxon>Sinomicrobium</taxon>
    </lineage>
</organism>
<dbReference type="InterPro" id="IPR018187">
    <property type="entry name" value="Asp/Glu_racemase_AS_1"/>
</dbReference>
<dbReference type="InterPro" id="IPR015942">
    <property type="entry name" value="Asp/Glu/hydantoin_racemase"/>
</dbReference>
<dbReference type="Gene3D" id="3.40.50.1860">
    <property type="match status" value="2"/>
</dbReference>
<dbReference type="Pfam" id="PF01177">
    <property type="entry name" value="Asp_Glu_race"/>
    <property type="match status" value="1"/>
</dbReference>
<sequence length="231" mass="25960">MKKIGLIGGMSWESSLVYYKIINEKTRDILGGFHSSRCILESVDFAEIEDLQHKSDWEALTKIMIQCARKLENAGADMIVICTNTMHLCSEEIVKNTNIPFLHIASATGKKIKEQKIKKVLLLGTKFTMEKDFFRNLLRTDFDVETIIPDKKSRETVHQIIYEELVHGEINPGSKQAFQDIINNGINHGAEGVILGCTEIPLLIQSSDVNVPVFDTTRIHAESAVEFALGK</sequence>